<dbReference type="InterPro" id="IPR027450">
    <property type="entry name" value="AlkB-like"/>
</dbReference>
<dbReference type="AlphaFoldDB" id="A0A1Z5JB03"/>
<name>A0A1Z5JB03_FISSO</name>
<dbReference type="OrthoDB" id="545910at2759"/>
<dbReference type="PANTHER" id="PTHR14911">
    <property type="entry name" value="THUMP DOMAIN-CONTAINING"/>
    <property type="match status" value="1"/>
</dbReference>
<comment type="caution">
    <text evidence="3">The sequence shown here is derived from an EMBL/GenBank/DDBJ whole genome shotgun (WGS) entry which is preliminary data.</text>
</comment>
<protein>
    <recommendedName>
        <fullName evidence="2">Fe2OG dioxygenase domain-containing protein</fullName>
    </recommendedName>
</protein>
<organism evidence="3 4">
    <name type="scientific">Fistulifera solaris</name>
    <name type="common">Oleaginous diatom</name>
    <dbReference type="NCBI Taxonomy" id="1519565"/>
    <lineage>
        <taxon>Eukaryota</taxon>
        <taxon>Sar</taxon>
        <taxon>Stramenopiles</taxon>
        <taxon>Ochrophyta</taxon>
        <taxon>Bacillariophyta</taxon>
        <taxon>Bacillariophyceae</taxon>
        <taxon>Bacillariophycidae</taxon>
        <taxon>Naviculales</taxon>
        <taxon>Naviculaceae</taxon>
        <taxon>Fistulifera</taxon>
    </lineage>
</organism>
<dbReference type="SUPFAM" id="SSF143437">
    <property type="entry name" value="THUMP domain-like"/>
    <property type="match status" value="1"/>
</dbReference>
<dbReference type="PRINTS" id="PR00507">
    <property type="entry name" value="N12N6MTFRASE"/>
</dbReference>
<dbReference type="Proteomes" id="UP000198406">
    <property type="component" value="Unassembled WGS sequence"/>
</dbReference>
<dbReference type="EMBL" id="BDSP01000035">
    <property type="protein sequence ID" value="GAX11072.1"/>
    <property type="molecule type" value="Genomic_DNA"/>
</dbReference>
<keyword evidence="4" id="KW-1185">Reference proteome</keyword>
<dbReference type="InParanoid" id="A0A1Z5JB03"/>
<dbReference type="GO" id="GO:0030488">
    <property type="term" value="P:tRNA methylation"/>
    <property type="evidence" value="ECO:0007669"/>
    <property type="project" value="TreeGrafter"/>
</dbReference>
<feature type="compositionally biased region" description="Low complexity" evidence="1">
    <location>
        <begin position="75"/>
        <end position="84"/>
    </location>
</feature>
<feature type="domain" description="Fe2OG dioxygenase" evidence="2">
    <location>
        <begin position="112"/>
        <end position="208"/>
    </location>
</feature>
<feature type="region of interest" description="Disordered" evidence="1">
    <location>
        <begin position="55"/>
        <end position="88"/>
    </location>
</feature>
<evidence type="ECO:0000313" key="4">
    <source>
        <dbReference type="Proteomes" id="UP000198406"/>
    </source>
</evidence>
<dbReference type="Pfam" id="PF01170">
    <property type="entry name" value="UPF0020"/>
    <property type="match status" value="1"/>
</dbReference>
<gene>
    <name evidence="3" type="ORF">FisN_2Lh597</name>
</gene>
<dbReference type="Pfam" id="PF13532">
    <property type="entry name" value="2OG-FeII_Oxy_2"/>
    <property type="match status" value="1"/>
</dbReference>
<dbReference type="CDD" id="cd02440">
    <property type="entry name" value="AdoMet_MTases"/>
    <property type="match status" value="1"/>
</dbReference>
<sequence length="714" mass="81036">MEEYKVPLNIPCVYHDEHFLPLEDADRFYQQLLNGTPWEKTAKINRWVALYEEPENDLASNSSNSNAYKYRDNPQAHQQQQQEQSKPFTETIKAISQKAEIWYNEKNNANVQFNVCLLNFYQDGQQRIGWHCDREEIGRTTPIASISLGATRSFSIRAKQGLEKHTLALQHGSLVIMEPICQEQYVHSIPRQTNVTEGRINLTFRCKQYGHDTLGEQEHERRDKWLQRMTDLPLGNLPSVYQPDDDQEGNGGRVVVFGDALSTTPQLEEDASLNRVVYTVRTNIGAEQYTVSEIWECVFSDSEMLDCWVAIPRPWDAAGYVAICRNERPGNDEVSDLRASASSSSTALVAKLLQLRSAHHLMQYHDHFDLHDIQEDAATIDGEQLYQFYKHRLVTGDAQIPNLQGPNKCSFRVSCDRIGGPHVFRAPQVEFEIGGALSEYYKDTCHPRMEDFDVHIRVDVVGNVVMIGTQLNVEEMARRHFTRFRNGVTIKCNLAYVMLRCANVQPGHLVVDPFCGGGTILLEAMEMTGQQVKCIGMDVSGKSARGARENARAENCPPGSCEIHCTDARALRKHLQDESVDSIVSNLPWGVMTGSKNVNDLQSLYEIFLRTAWYVLKDKGRIVMLVLRGLQLTRIVRKLSGRYRLLRCNVVRTTNNLPCIVVIEKTGVDALNDAIKGQLSYMSQYVNVSSEMYHAIHMEDIAGGYQVPDRDDMP</sequence>
<dbReference type="InterPro" id="IPR000241">
    <property type="entry name" value="RlmKL-like_Mtase"/>
</dbReference>
<dbReference type="InterPro" id="IPR029063">
    <property type="entry name" value="SAM-dependent_MTases_sf"/>
</dbReference>
<dbReference type="PROSITE" id="PS51471">
    <property type="entry name" value="FE2OG_OXY"/>
    <property type="match status" value="1"/>
</dbReference>
<dbReference type="InterPro" id="IPR037151">
    <property type="entry name" value="AlkB-like_sf"/>
</dbReference>
<dbReference type="SUPFAM" id="SSF51197">
    <property type="entry name" value="Clavaminate synthase-like"/>
    <property type="match status" value="1"/>
</dbReference>
<reference evidence="3 4" key="1">
    <citation type="journal article" date="2015" name="Plant Cell">
        <title>Oil accumulation by the oleaginous diatom Fistulifera solaris as revealed by the genome and transcriptome.</title>
        <authorList>
            <person name="Tanaka T."/>
            <person name="Maeda Y."/>
            <person name="Veluchamy A."/>
            <person name="Tanaka M."/>
            <person name="Abida H."/>
            <person name="Marechal E."/>
            <person name="Bowler C."/>
            <person name="Muto M."/>
            <person name="Sunaga Y."/>
            <person name="Tanaka M."/>
            <person name="Yoshino T."/>
            <person name="Taniguchi T."/>
            <person name="Fukuda Y."/>
            <person name="Nemoto M."/>
            <person name="Matsumoto M."/>
            <person name="Wong P.S."/>
            <person name="Aburatani S."/>
            <person name="Fujibuchi W."/>
        </authorList>
    </citation>
    <scope>NUCLEOTIDE SEQUENCE [LARGE SCALE GENOMIC DNA]</scope>
    <source>
        <strain evidence="3 4">JPCC DA0580</strain>
    </source>
</reference>
<evidence type="ECO:0000256" key="1">
    <source>
        <dbReference type="SAM" id="MobiDB-lite"/>
    </source>
</evidence>
<dbReference type="Gene3D" id="3.30.2130.30">
    <property type="match status" value="1"/>
</dbReference>
<dbReference type="Gene3D" id="2.60.120.590">
    <property type="entry name" value="Alpha-ketoglutarate-dependent dioxygenase AlkB-like"/>
    <property type="match status" value="1"/>
</dbReference>
<evidence type="ECO:0000313" key="3">
    <source>
        <dbReference type="EMBL" id="GAX11072.1"/>
    </source>
</evidence>
<dbReference type="InterPro" id="IPR005123">
    <property type="entry name" value="Oxoglu/Fe-dep_dioxygenase_dom"/>
</dbReference>
<dbReference type="SUPFAM" id="SSF53335">
    <property type="entry name" value="S-adenosyl-L-methionine-dependent methyltransferases"/>
    <property type="match status" value="1"/>
</dbReference>
<dbReference type="GO" id="GO:0043527">
    <property type="term" value="C:tRNA methyltransferase complex"/>
    <property type="evidence" value="ECO:0007669"/>
    <property type="project" value="UniProtKB-ARBA"/>
</dbReference>
<proteinExistence type="predicted"/>
<evidence type="ECO:0000259" key="2">
    <source>
        <dbReference type="PROSITE" id="PS51471"/>
    </source>
</evidence>
<dbReference type="GO" id="GO:0016423">
    <property type="term" value="F:tRNA (guanine) methyltransferase activity"/>
    <property type="evidence" value="ECO:0007669"/>
    <property type="project" value="TreeGrafter"/>
</dbReference>
<dbReference type="Gene3D" id="3.40.50.150">
    <property type="entry name" value="Vaccinia Virus protein VP39"/>
    <property type="match status" value="1"/>
</dbReference>
<accession>A0A1Z5JB03</accession>
<dbReference type="PANTHER" id="PTHR14911:SF13">
    <property type="entry name" value="TRNA (GUANINE(6)-N2)-METHYLTRANSFERASE THUMP3"/>
    <property type="match status" value="1"/>
</dbReference>